<dbReference type="NCBIfam" id="TIGR01460">
    <property type="entry name" value="HAD-SF-IIA"/>
    <property type="match status" value="1"/>
</dbReference>
<reference evidence="2 3" key="1">
    <citation type="journal article" date="2015" name="Genome Biol. Evol.">
        <title>Comparative Genomics of a Bacterivorous Green Alga Reveals Evolutionary Causalities and Consequences of Phago-Mixotrophic Mode of Nutrition.</title>
        <authorList>
            <person name="Burns J.A."/>
            <person name="Paasch A."/>
            <person name="Narechania A."/>
            <person name="Kim E."/>
        </authorList>
    </citation>
    <scope>NUCLEOTIDE SEQUENCE [LARGE SCALE GENOMIC DNA]</scope>
    <source>
        <strain evidence="2 3">PLY_AMNH</strain>
    </source>
</reference>
<sequence>MSSLSRSLLPLRALRPLPRLSAKSYPKSWVNPGSKSALSAACKPAVSAKKFSANALKAEPSAEAIVHPRYLDEHVPGELDSIDTFIFDCDGVLWKGGNAINGSIEALTALRRAGKQLFFVTNNSAHSRAEMVQKFSRLGLDVEKTEIIGAAYAAAAWLKARNFCEKAYVIGERGIYDELEELGIEVATRIGDADSSEMTDAEFIELEVEEGVGAIVVGGDSAFNYRKLAYASLCLQQGCWFVATNPDAADRIGSRLKPGAGAMVAAVKEAAQCEPNVIAGKPSSWLLELLENEYGIKMSRTAVVGDRLDTDIRMGRLSGAAMTVLTLSGVRIVAHFPP</sequence>
<keyword evidence="1" id="KW-0378">Hydrolase</keyword>
<evidence type="ECO:0000256" key="1">
    <source>
        <dbReference type="ARBA" id="ARBA00022801"/>
    </source>
</evidence>
<dbReference type="Gene3D" id="3.40.50.1000">
    <property type="entry name" value="HAD superfamily/HAD-like"/>
    <property type="match status" value="2"/>
</dbReference>
<dbReference type="InterPro" id="IPR036412">
    <property type="entry name" value="HAD-like_sf"/>
</dbReference>
<dbReference type="InterPro" id="IPR023214">
    <property type="entry name" value="HAD_sf"/>
</dbReference>
<dbReference type="InterPro" id="IPR006357">
    <property type="entry name" value="HAD-SF_hydro_IIA"/>
</dbReference>
<dbReference type="NCBIfam" id="TIGR01452">
    <property type="entry name" value="PGP_euk"/>
    <property type="match status" value="1"/>
</dbReference>
<name>A0AAE0FDB0_9CHLO</name>
<accession>A0AAE0FDB0</accession>
<organism evidence="2 3">
    <name type="scientific">Cymbomonas tetramitiformis</name>
    <dbReference type="NCBI Taxonomy" id="36881"/>
    <lineage>
        <taxon>Eukaryota</taxon>
        <taxon>Viridiplantae</taxon>
        <taxon>Chlorophyta</taxon>
        <taxon>Pyramimonadophyceae</taxon>
        <taxon>Pyramimonadales</taxon>
        <taxon>Pyramimonadaceae</taxon>
        <taxon>Cymbomonas</taxon>
    </lineage>
</organism>
<dbReference type="PANTHER" id="PTHR19288">
    <property type="entry name" value="4-NITROPHENYLPHOSPHATASE-RELATED"/>
    <property type="match status" value="1"/>
</dbReference>
<dbReference type="GO" id="GO:0005737">
    <property type="term" value="C:cytoplasm"/>
    <property type="evidence" value="ECO:0007669"/>
    <property type="project" value="TreeGrafter"/>
</dbReference>
<evidence type="ECO:0000313" key="3">
    <source>
        <dbReference type="Proteomes" id="UP001190700"/>
    </source>
</evidence>
<evidence type="ECO:0000313" key="2">
    <source>
        <dbReference type="EMBL" id="KAK3257535.1"/>
    </source>
</evidence>
<dbReference type="SUPFAM" id="SSF56784">
    <property type="entry name" value="HAD-like"/>
    <property type="match status" value="1"/>
</dbReference>
<dbReference type="EMBL" id="LGRX02020404">
    <property type="protein sequence ID" value="KAK3257535.1"/>
    <property type="molecule type" value="Genomic_DNA"/>
</dbReference>
<gene>
    <name evidence="2" type="ORF">CYMTET_33386</name>
</gene>
<protein>
    <recommendedName>
        <fullName evidence="4">Phosphoglycolate phosphatase</fullName>
    </recommendedName>
</protein>
<dbReference type="PANTHER" id="PTHR19288:SF46">
    <property type="entry name" value="HALOACID DEHALOGENASE-LIKE HYDROLASE DOMAIN-CONTAINING PROTEIN 2"/>
    <property type="match status" value="1"/>
</dbReference>
<dbReference type="AlphaFoldDB" id="A0AAE0FDB0"/>
<comment type="caution">
    <text evidence="2">The sequence shown here is derived from an EMBL/GenBank/DDBJ whole genome shotgun (WGS) entry which is preliminary data.</text>
</comment>
<dbReference type="GO" id="GO:0016791">
    <property type="term" value="F:phosphatase activity"/>
    <property type="evidence" value="ECO:0007669"/>
    <property type="project" value="InterPro"/>
</dbReference>
<evidence type="ECO:0008006" key="4">
    <source>
        <dbReference type="Google" id="ProtNLM"/>
    </source>
</evidence>
<keyword evidence="3" id="KW-1185">Reference proteome</keyword>
<dbReference type="Pfam" id="PF13242">
    <property type="entry name" value="Hydrolase_like"/>
    <property type="match status" value="1"/>
</dbReference>
<dbReference type="InterPro" id="IPR006349">
    <property type="entry name" value="PGP_euk"/>
</dbReference>
<proteinExistence type="predicted"/>
<dbReference type="Pfam" id="PF13344">
    <property type="entry name" value="Hydrolase_6"/>
    <property type="match status" value="1"/>
</dbReference>
<dbReference type="Proteomes" id="UP001190700">
    <property type="component" value="Unassembled WGS sequence"/>
</dbReference>